<keyword evidence="5" id="KW-1185">Reference proteome</keyword>
<proteinExistence type="predicted"/>
<reference evidence="4 5" key="1">
    <citation type="submission" date="2024-10" db="EMBL/GenBank/DDBJ databases">
        <title>The Natural Products Discovery Center: Release of the First 8490 Sequenced Strains for Exploring Actinobacteria Biosynthetic Diversity.</title>
        <authorList>
            <person name="Kalkreuter E."/>
            <person name="Kautsar S.A."/>
            <person name="Yang D."/>
            <person name="Bader C.D."/>
            <person name="Teijaro C.N."/>
            <person name="Fluegel L."/>
            <person name="Davis C.M."/>
            <person name="Simpson J.R."/>
            <person name="Lauterbach L."/>
            <person name="Steele A.D."/>
            <person name="Gui C."/>
            <person name="Meng S."/>
            <person name="Li G."/>
            <person name="Viehrig K."/>
            <person name="Ye F."/>
            <person name="Su P."/>
            <person name="Kiefer A.F."/>
            <person name="Nichols A."/>
            <person name="Cepeda A.J."/>
            <person name="Yan W."/>
            <person name="Fan B."/>
            <person name="Jiang Y."/>
            <person name="Adhikari A."/>
            <person name="Zheng C.-J."/>
            <person name="Schuster L."/>
            <person name="Cowan T.M."/>
            <person name="Smanski M.J."/>
            <person name="Chevrette M.G."/>
            <person name="De Carvalho L.P.S."/>
            <person name="Shen B."/>
        </authorList>
    </citation>
    <scope>NUCLEOTIDE SEQUENCE [LARGE SCALE GENOMIC DNA]</scope>
    <source>
        <strain evidence="4 5">NPDC020327</strain>
    </source>
</reference>
<dbReference type="Gene3D" id="3.10.580.10">
    <property type="entry name" value="CBS-domain"/>
    <property type="match status" value="1"/>
</dbReference>
<dbReference type="EMBL" id="JBIRWE010000010">
    <property type="protein sequence ID" value="MFI1966600.1"/>
    <property type="molecule type" value="Genomic_DNA"/>
</dbReference>
<gene>
    <name evidence="4" type="ORF">ACH429_21230</name>
</gene>
<evidence type="ECO:0000313" key="4">
    <source>
        <dbReference type="EMBL" id="MFI1966600.1"/>
    </source>
</evidence>
<evidence type="ECO:0000256" key="1">
    <source>
        <dbReference type="ARBA" id="ARBA00023122"/>
    </source>
</evidence>
<dbReference type="SMART" id="SM00116">
    <property type="entry name" value="CBS"/>
    <property type="match status" value="2"/>
</dbReference>
<feature type="domain" description="CBS" evidence="3">
    <location>
        <begin position="12"/>
        <end position="69"/>
    </location>
</feature>
<accession>A0ABW7UXR3</accession>
<dbReference type="PROSITE" id="PS51371">
    <property type="entry name" value="CBS"/>
    <property type="match status" value="2"/>
</dbReference>
<keyword evidence="1 2" id="KW-0129">CBS domain</keyword>
<dbReference type="Proteomes" id="UP001611548">
    <property type="component" value="Unassembled WGS sequence"/>
</dbReference>
<dbReference type="RefSeq" id="WP_055470865.1">
    <property type="nucleotide sequence ID" value="NZ_JBEZHZ010000046.1"/>
</dbReference>
<organism evidence="4 5">
    <name type="scientific">Streptomyces pathocidini</name>
    <dbReference type="NCBI Taxonomy" id="1650571"/>
    <lineage>
        <taxon>Bacteria</taxon>
        <taxon>Bacillati</taxon>
        <taxon>Actinomycetota</taxon>
        <taxon>Actinomycetes</taxon>
        <taxon>Kitasatosporales</taxon>
        <taxon>Streptomycetaceae</taxon>
        <taxon>Streptomyces</taxon>
    </lineage>
</organism>
<evidence type="ECO:0000313" key="5">
    <source>
        <dbReference type="Proteomes" id="UP001611548"/>
    </source>
</evidence>
<sequence length="143" mass="16011">MATETMRVRDIMTEGTQCVGENQTMLDACRMMRDLGVGSLPICGTDDRLKGMITDRDIVVECCAEGRDLSTTRASELAGTLFWIDADAPITEALEMMETHQIKRLPVIDVRDSHRLIGMVTEQNLARNISDDQLAEFVERVYA</sequence>
<feature type="domain" description="CBS" evidence="3">
    <location>
        <begin position="74"/>
        <end position="136"/>
    </location>
</feature>
<protein>
    <submittedName>
        <fullName evidence="4">CBS domain-containing protein</fullName>
    </submittedName>
</protein>
<dbReference type="PANTHER" id="PTHR43080:SF2">
    <property type="entry name" value="CBS DOMAIN-CONTAINING PROTEIN"/>
    <property type="match status" value="1"/>
</dbReference>
<evidence type="ECO:0000256" key="2">
    <source>
        <dbReference type="PROSITE-ProRule" id="PRU00703"/>
    </source>
</evidence>
<dbReference type="SUPFAM" id="SSF54631">
    <property type="entry name" value="CBS-domain pair"/>
    <property type="match status" value="1"/>
</dbReference>
<dbReference type="PANTHER" id="PTHR43080">
    <property type="entry name" value="CBS DOMAIN-CONTAINING PROTEIN CBSX3, MITOCHONDRIAL"/>
    <property type="match status" value="1"/>
</dbReference>
<dbReference type="InterPro" id="IPR046342">
    <property type="entry name" value="CBS_dom_sf"/>
</dbReference>
<comment type="caution">
    <text evidence="4">The sequence shown here is derived from an EMBL/GenBank/DDBJ whole genome shotgun (WGS) entry which is preliminary data.</text>
</comment>
<name>A0ABW7UXR3_9ACTN</name>
<dbReference type="InterPro" id="IPR000644">
    <property type="entry name" value="CBS_dom"/>
</dbReference>
<dbReference type="Pfam" id="PF00571">
    <property type="entry name" value="CBS"/>
    <property type="match status" value="2"/>
</dbReference>
<evidence type="ECO:0000259" key="3">
    <source>
        <dbReference type="PROSITE" id="PS51371"/>
    </source>
</evidence>
<dbReference type="InterPro" id="IPR051257">
    <property type="entry name" value="Diverse_CBS-Domain"/>
</dbReference>